<dbReference type="Proteomes" id="UP000256328">
    <property type="component" value="Unassembled WGS sequence"/>
</dbReference>
<feature type="compositionally biased region" description="Basic and acidic residues" evidence="5">
    <location>
        <begin position="399"/>
        <end position="413"/>
    </location>
</feature>
<dbReference type="GO" id="GO:0005737">
    <property type="term" value="C:cytoplasm"/>
    <property type="evidence" value="ECO:0007669"/>
    <property type="project" value="TreeGrafter"/>
</dbReference>
<comment type="caution">
    <text evidence="6">The sequence shown here is derived from an EMBL/GenBank/DDBJ whole genome shotgun (WGS) entry which is preliminary data.</text>
</comment>
<dbReference type="SUPFAM" id="SSF56104">
    <property type="entry name" value="SAICAR synthase-like"/>
    <property type="match status" value="1"/>
</dbReference>
<feature type="region of interest" description="Disordered" evidence="5">
    <location>
        <begin position="668"/>
        <end position="726"/>
    </location>
</feature>
<evidence type="ECO:0000256" key="4">
    <source>
        <dbReference type="RuleBase" id="RU363090"/>
    </source>
</evidence>
<keyword evidence="3 4" id="KW-0418">Kinase</keyword>
<feature type="compositionally biased region" description="Basic and acidic residues" evidence="5">
    <location>
        <begin position="474"/>
        <end position="484"/>
    </location>
</feature>
<feature type="compositionally biased region" description="Polar residues" evidence="5">
    <location>
        <begin position="72"/>
        <end position="83"/>
    </location>
</feature>
<feature type="region of interest" description="Disordered" evidence="5">
    <location>
        <begin position="253"/>
        <end position="580"/>
    </location>
</feature>
<reference evidence="6 7" key="1">
    <citation type="journal article" date="2018" name="IMA Fungus">
        <title>IMA Genome-F 9: Draft genome sequence of Annulohypoxylon stygium, Aspergillus mulundensis, Berkeleyomyces basicola (syn. Thielaviopsis basicola), Ceratocystis smalleyi, two Cercospora beticola strains, Coleophoma cylindrospora, Fusarium fracticaudum, Phialophora cf. hyalina, and Morchella septimelata.</title>
        <authorList>
            <person name="Wingfield B.D."/>
            <person name="Bills G.F."/>
            <person name="Dong Y."/>
            <person name="Huang W."/>
            <person name="Nel W.J."/>
            <person name="Swalarsk-Parry B.S."/>
            <person name="Vaghefi N."/>
            <person name="Wilken P.M."/>
            <person name="An Z."/>
            <person name="de Beer Z.W."/>
            <person name="De Vos L."/>
            <person name="Chen L."/>
            <person name="Duong T.A."/>
            <person name="Gao Y."/>
            <person name="Hammerbacher A."/>
            <person name="Kikkert J.R."/>
            <person name="Li Y."/>
            <person name="Li H."/>
            <person name="Li K."/>
            <person name="Li Q."/>
            <person name="Liu X."/>
            <person name="Ma X."/>
            <person name="Naidoo K."/>
            <person name="Pethybridge S.J."/>
            <person name="Sun J."/>
            <person name="Steenkamp E.T."/>
            <person name="van der Nest M.A."/>
            <person name="van Wyk S."/>
            <person name="Wingfield M.J."/>
            <person name="Xiong C."/>
            <person name="Yue Q."/>
            <person name="Zhang X."/>
        </authorList>
    </citation>
    <scope>NUCLEOTIDE SEQUENCE [LARGE SCALE GENOMIC DNA]</scope>
    <source>
        <strain evidence="6 7">BP5796</strain>
    </source>
</reference>
<proteinExistence type="inferred from homology"/>
<feature type="compositionally biased region" description="Basic and acidic residues" evidence="5">
    <location>
        <begin position="164"/>
        <end position="174"/>
    </location>
</feature>
<dbReference type="Pfam" id="PF03770">
    <property type="entry name" value="IPK"/>
    <property type="match status" value="1"/>
</dbReference>
<feature type="region of interest" description="Disordered" evidence="5">
    <location>
        <begin position="827"/>
        <end position="960"/>
    </location>
</feature>
<feature type="compositionally biased region" description="Basic and acidic residues" evidence="5">
    <location>
        <begin position="272"/>
        <end position="283"/>
    </location>
</feature>
<dbReference type="GO" id="GO:0008440">
    <property type="term" value="F:inositol-1,4,5-trisphosphate 3-kinase activity"/>
    <property type="evidence" value="ECO:0007669"/>
    <property type="project" value="TreeGrafter"/>
</dbReference>
<feature type="compositionally biased region" description="Low complexity" evidence="5">
    <location>
        <begin position="199"/>
        <end position="210"/>
    </location>
</feature>
<evidence type="ECO:0000256" key="3">
    <source>
        <dbReference type="ARBA" id="ARBA00022777"/>
    </source>
</evidence>
<protein>
    <recommendedName>
        <fullName evidence="4">Kinase</fullName>
        <ecNumber evidence="4">2.7.-.-</ecNumber>
    </recommendedName>
</protein>
<dbReference type="Gene3D" id="3.30.470.160">
    <property type="entry name" value="Inositol polyphosphate kinase"/>
    <property type="match status" value="1"/>
</dbReference>
<evidence type="ECO:0000256" key="1">
    <source>
        <dbReference type="ARBA" id="ARBA00007374"/>
    </source>
</evidence>
<evidence type="ECO:0000313" key="7">
    <source>
        <dbReference type="Proteomes" id="UP000256328"/>
    </source>
</evidence>
<accession>A0A3D8RDF4</accession>
<gene>
    <name evidence="6" type="ORF">BP5796_08127</name>
</gene>
<feature type="region of interest" description="Disordered" evidence="5">
    <location>
        <begin position="1"/>
        <end position="97"/>
    </location>
</feature>
<feature type="compositionally biased region" description="Polar residues" evidence="5">
    <location>
        <begin position="522"/>
        <end position="532"/>
    </location>
</feature>
<sequence>MSIPPSEPEHVALTSLVKPEQGQEISRDGDHNTNQQSSTPPSRPPSMSLLTQALAATKDKGDTAPNALGENNFANTPADSNSLPIPAAEEQSNGIHSLKQFGNPSFDMATITTSTAHPSGTALSAGASPTSSPMKFSFYDMNDINSLLRSHRDNLSRARGRGSSLERTDRERRLPALPKGSTNSGDTGFNTPPAPPSPTTLGSITTTPPTDGVRARYRSWRDARPGTGIEKAWSIGGQGIDDAQGVEKSITEAMTGVEPNNRSRKASHSMRFFKEGLPEDKTKKLDKKGRPSKTGTSRGKDGSSLDAVSTLTPPILEDESPEALRSPTDRPESFAIPTGASEASTEEQTKALPAQLLADIRSPHNLTPGPRKDFFFSQGIPMQEAEKHKGVWIDTDSPSPERSHRKPDDDRATVEATQGDDDEHELSSPLKSGDEDDSGEEQVSSAVFVPHKTPHESPQRERDGFNYPTTLKKPWSEDRVRCDESDSNAQEWLEEHEVPSCEIDDNYVDREATPRPDVPSVSVKQTTSSAEKSSPAVESYGQPEIERKRQQPDDAGYISKDDYESSQTEDDQDVTPTGSLKQTRVLKDLTHVHDHQEKSKAPLEAIELIPYKHQVGGHTTMWRFSKRAVCKQLNNRENEFYEKIERYHPHLLKFLPRYIGVLNVTFEKQQRKKSSRKDGANLEKGQENGASGTEDHRVDSMAVSPAADSQVSNGDGRPRMISQSMHSSVPVPTVTFADNRHIIPTSFLRPHPHLIGLQHRSKSDTNTLATARTGLNQSQPPLPESDFTFRPPLSDKHAASWGATSVNKDLRNQIFSEAFLRKPIPIHRHKKPGSQNRALPNRHGATLRPSISESSLKLRHPAETAHPVQPPEESMRRRAMKTAAERRTSGTAPLAMTGTQPSAAAMNGHAQRVEEGEENMDERTGTSAPEHDILHGQGAPTNSLRPRRYSSGGLRRKPKEVAEDRGNLKYFVEADDAGYKGDEEDVFAMDPEPTRQPLEKSVTVTATEAVIEACTDGTGDQKVDYNTIPPSGTMLPAAPGPSQKLLDIPRPVNPTTARTQRDQRVEYFLLLEDLTAGMKKPCIMDLKMGTRQYGVEANEKKQKSQRQKCKETTSQELGVRVCGLQVWDVKTQSYIFQDKYFGRDLKVGRDFQDALTRFLYDGVDYASVLRHIPTILRKLAQLEVLIRGLVGYRFYAASLLVFYDGDTEPEDESDSTAGERDVGGVKKKKEIDFKIADFANCVTKEGLNMSEKPCPPRHPELPDNGFLRGLRSLRRYFLAIQKEIRTREMGLRRYDGDEERELNATDEYDDEGAISY</sequence>
<dbReference type="OrthoDB" id="2573163at2759"/>
<dbReference type="PANTHER" id="PTHR12400:SF21">
    <property type="entry name" value="KINASE"/>
    <property type="match status" value="1"/>
</dbReference>
<feature type="compositionally biased region" description="Basic and acidic residues" evidence="5">
    <location>
        <begin position="676"/>
        <end position="686"/>
    </location>
</feature>
<feature type="compositionally biased region" description="Basic and acidic residues" evidence="5">
    <location>
        <begin position="453"/>
        <end position="464"/>
    </location>
</feature>
<dbReference type="PANTHER" id="PTHR12400">
    <property type="entry name" value="INOSITOL POLYPHOSPHATE KINASE"/>
    <property type="match status" value="1"/>
</dbReference>
<dbReference type="InterPro" id="IPR005522">
    <property type="entry name" value="IPK"/>
</dbReference>
<dbReference type="EMBL" id="PDLN01000011">
    <property type="protein sequence ID" value="RDW72093.1"/>
    <property type="molecule type" value="Genomic_DNA"/>
</dbReference>
<dbReference type="InterPro" id="IPR038286">
    <property type="entry name" value="IPK_sf"/>
</dbReference>
<feature type="compositionally biased region" description="Basic and acidic residues" evidence="5">
    <location>
        <begin position="921"/>
        <end position="934"/>
    </location>
</feature>
<evidence type="ECO:0000256" key="2">
    <source>
        <dbReference type="ARBA" id="ARBA00022679"/>
    </source>
</evidence>
<feature type="compositionally biased region" description="Low complexity" evidence="5">
    <location>
        <begin position="37"/>
        <end position="48"/>
    </location>
</feature>
<keyword evidence="2 4" id="KW-0808">Transferase</keyword>
<keyword evidence="7" id="KW-1185">Reference proteome</keyword>
<feature type="compositionally biased region" description="Polar residues" evidence="5">
    <location>
        <begin position="180"/>
        <end position="190"/>
    </location>
</feature>
<dbReference type="GO" id="GO:0000824">
    <property type="term" value="F:inositol-1,4,5,6-tetrakisphosphate 3-kinase activity"/>
    <property type="evidence" value="ECO:0007669"/>
    <property type="project" value="TreeGrafter"/>
</dbReference>
<organism evidence="6 7">
    <name type="scientific">Coleophoma crateriformis</name>
    <dbReference type="NCBI Taxonomy" id="565419"/>
    <lineage>
        <taxon>Eukaryota</taxon>
        <taxon>Fungi</taxon>
        <taxon>Dikarya</taxon>
        <taxon>Ascomycota</taxon>
        <taxon>Pezizomycotina</taxon>
        <taxon>Leotiomycetes</taxon>
        <taxon>Helotiales</taxon>
        <taxon>Dermateaceae</taxon>
        <taxon>Coleophoma</taxon>
    </lineage>
</organism>
<evidence type="ECO:0000256" key="5">
    <source>
        <dbReference type="SAM" id="MobiDB-lite"/>
    </source>
</evidence>
<evidence type="ECO:0000313" key="6">
    <source>
        <dbReference type="EMBL" id="RDW72093.1"/>
    </source>
</evidence>
<dbReference type="GO" id="GO:0005634">
    <property type="term" value="C:nucleus"/>
    <property type="evidence" value="ECO:0007669"/>
    <property type="project" value="TreeGrafter"/>
</dbReference>
<feature type="region of interest" description="Disordered" evidence="5">
    <location>
        <begin position="153"/>
        <end position="213"/>
    </location>
</feature>
<dbReference type="GO" id="GO:0032958">
    <property type="term" value="P:inositol phosphate biosynthetic process"/>
    <property type="evidence" value="ECO:0007669"/>
    <property type="project" value="InterPro"/>
</dbReference>
<dbReference type="GO" id="GO:0046854">
    <property type="term" value="P:phosphatidylinositol phosphate biosynthetic process"/>
    <property type="evidence" value="ECO:0007669"/>
    <property type="project" value="TreeGrafter"/>
</dbReference>
<comment type="similarity">
    <text evidence="1 4">Belongs to the inositol phosphokinase (IPK) family.</text>
</comment>
<name>A0A3D8RDF4_9HELO</name>
<dbReference type="EC" id="2.7.-.-" evidence="4"/>